<dbReference type="GO" id="GO:1900026">
    <property type="term" value="P:positive regulation of substrate adhesion-dependent cell spreading"/>
    <property type="evidence" value="ECO:0007669"/>
    <property type="project" value="TreeGrafter"/>
</dbReference>
<keyword evidence="3" id="KW-1185">Reference proteome</keyword>
<sequence>MSKLDEHGKWRKHWFVLCDTSLRYYRDIEAEELNDLDGEIDLASCVNVSDCEVEKNYGLQIQTKRAVFTLSAMTSRIQRNWVKLLKQAIQYNLQ</sequence>
<reference evidence="3" key="1">
    <citation type="journal article" date="2004" name="Nature">
        <title>Genome duplication in the teleost fish Tetraodon nigroviridis reveals the early vertebrate proto-karyotype.</title>
        <authorList>
            <person name="Jaillon O."/>
            <person name="Aury J.-M."/>
            <person name="Brunet F."/>
            <person name="Petit J.-L."/>
            <person name="Stange-Thomann N."/>
            <person name="Mauceli E."/>
            <person name="Bouneau L."/>
            <person name="Fischer C."/>
            <person name="Ozouf-Costaz C."/>
            <person name="Bernot A."/>
            <person name="Nicaud S."/>
            <person name="Jaffe D."/>
            <person name="Fisher S."/>
            <person name="Lutfalla G."/>
            <person name="Dossat C."/>
            <person name="Segurens B."/>
            <person name="Dasilva C."/>
            <person name="Salanoubat M."/>
            <person name="Levy M."/>
            <person name="Boudet N."/>
            <person name="Castellano S."/>
            <person name="Anthouard V."/>
            <person name="Jubin C."/>
            <person name="Castelli V."/>
            <person name="Katinka M."/>
            <person name="Vacherie B."/>
            <person name="Biemont C."/>
            <person name="Skalli Z."/>
            <person name="Cattolico L."/>
            <person name="Poulain J."/>
            <person name="De Berardinis V."/>
            <person name="Cruaud C."/>
            <person name="Duprat S."/>
            <person name="Brottier P."/>
            <person name="Coutanceau J.-P."/>
            <person name="Gouzy J."/>
            <person name="Parra G."/>
            <person name="Lardier G."/>
            <person name="Chapple C."/>
            <person name="McKernan K.J."/>
            <person name="McEwan P."/>
            <person name="Bosak S."/>
            <person name="Kellis M."/>
            <person name="Volff J.-N."/>
            <person name="Guigo R."/>
            <person name="Zody M.C."/>
            <person name="Mesirov J."/>
            <person name="Lindblad-Toh K."/>
            <person name="Birren B."/>
            <person name="Nusbaum C."/>
            <person name="Kahn D."/>
            <person name="Robinson-Rechavi M."/>
            <person name="Laudet V."/>
            <person name="Schachter V."/>
            <person name="Quetier F."/>
            <person name="Saurin W."/>
            <person name="Scarpelli C."/>
            <person name="Wincker P."/>
            <person name="Lander E.S."/>
            <person name="Weissenbach J."/>
            <person name="Roest Crollius H."/>
        </authorList>
    </citation>
    <scope>NUCLEOTIDE SEQUENCE [LARGE SCALE GENOMIC DNA]</scope>
</reference>
<evidence type="ECO:0000313" key="3">
    <source>
        <dbReference type="Proteomes" id="UP000007303"/>
    </source>
</evidence>
<dbReference type="SUPFAM" id="SSF50729">
    <property type="entry name" value="PH domain-like"/>
    <property type="match status" value="1"/>
</dbReference>
<dbReference type="SMART" id="SM00233">
    <property type="entry name" value="PH"/>
    <property type="match status" value="1"/>
</dbReference>
<dbReference type="InterPro" id="IPR001849">
    <property type="entry name" value="PH_domain"/>
</dbReference>
<dbReference type="PANTHER" id="PTHR17271">
    <property type="entry name" value="PLECKSTRIN HOMOLOGY PH DOMAIN-CONTAINING PROTEIN"/>
    <property type="match status" value="1"/>
</dbReference>
<dbReference type="Gene3D" id="2.30.29.30">
    <property type="entry name" value="Pleckstrin-homology domain (PH domain)/Phosphotyrosine-binding domain (PTB)"/>
    <property type="match status" value="1"/>
</dbReference>
<feature type="domain" description="PH" evidence="1">
    <location>
        <begin position="1"/>
        <end position="90"/>
    </location>
</feature>
<reference evidence="2" key="2">
    <citation type="submission" date="2025-08" db="UniProtKB">
        <authorList>
            <consortium name="Ensembl"/>
        </authorList>
    </citation>
    <scope>IDENTIFICATION</scope>
</reference>
<dbReference type="Pfam" id="PF00169">
    <property type="entry name" value="PH"/>
    <property type="match status" value="1"/>
</dbReference>
<dbReference type="GeneTree" id="ENSGT00940000157340"/>
<dbReference type="InParanoid" id="H3CG01"/>
<name>H3CG01_TETNG</name>
<dbReference type="PROSITE" id="PS50003">
    <property type="entry name" value="PH_DOMAIN"/>
    <property type="match status" value="1"/>
</dbReference>
<dbReference type="HOGENOM" id="CLU_2504196_0_0_1"/>
<protein>
    <recommendedName>
        <fullName evidence="1">PH domain-containing protein</fullName>
    </recommendedName>
</protein>
<accession>H3CG01</accession>
<dbReference type="Proteomes" id="UP000007303">
    <property type="component" value="Unassembled WGS sequence"/>
</dbReference>
<dbReference type="GO" id="GO:0051015">
    <property type="term" value="F:actin filament binding"/>
    <property type="evidence" value="ECO:0007669"/>
    <property type="project" value="TreeGrafter"/>
</dbReference>
<reference evidence="2" key="3">
    <citation type="submission" date="2025-09" db="UniProtKB">
        <authorList>
            <consortium name="Ensembl"/>
        </authorList>
    </citation>
    <scope>IDENTIFICATION</scope>
</reference>
<evidence type="ECO:0000259" key="1">
    <source>
        <dbReference type="PROSITE" id="PS50003"/>
    </source>
</evidence>
<dbReference type="PANTHER" id="PTHR17271:SF14">
    <property type="entry name" value="TRIO AND F-ACTIN-BINDING PROTEIN-LIKE ISOFORM X1"/>
    <property type="match status" value="1"/>
</dbReference>
<organism evidence="2 3">
    <name type="scientific">Tetraodon nigroviridis</name>
    <name type="common">Spotted green pufferfish</name>
    <name type="synonym">Chelonodon nigroviridis</name>
    <dbReference type="NCBI Taxonomy" id="99883"/>
    <lineage>
        <taxon>Eukaryota</taxon>
        <taxon>Metazoa</taxon>
        <taxon>Chordata</taxon>
        <taxon>Craniata</taxon>
        <taxon>Vertebrata</taxon>
        <taxon>Euteleostomi</taxon>
        <taxon>Actinopterygii</taxon>
        <taxon>Neopterygii</taxon>
        <taxon>Teleostei</taxon>
        <taxon>Neoteleostei</taxon>
        <taxon>Acanthomorphata</taxon>
        <taxon>Eupercaria</taxon>
        <taxon>Tetraodontiformes</taxon>
        <taxon>Tetradontoidea</taxon>
        <taxon>Tetraodontidae</taxon>
        <taxon>Tetraodon</taxon>
    </lineage>
</organism>
<dbReference type="Ensembl" id="ENSTNIT00000007336.1">
    <property type="protein sequence ID" value="ENSTNIP00000007178.1"/>
    <property type="gene ID" value="ENSTNIG00000004530.1"/>
</dbReference>
<proteinExistence type="predicted"/>
<dbReference type="InterPro" id="IPR052223">
    <property type="entry name" value="Actin_Cytoskeleton_Reg"/>
</dbReference>
<dbReference type="GO" id="GO:0015629">
    <property type="term" value="C:actin cytoskeleton"/>
    <property type="evidence" value="ECO:0007669"/>
    <property type="project" value="TreeGrafter"/>
</dbReference>
<dbReference type="AlphaFoldDB" id="H3CG01"/>
<evidence type="ECO:0000313" key="2">
    <source>
        <dbReference type="Ensembl" id="ENSTNIP00000007178.1"/>
    </source>
</evidence>
<dbReference type="InterPro" id="IPR011993">
    <property type="entry name" value="PH-like_dom_sf"/>
</dbReference>